<evidence type="ECO:0000313" key="2">
    <source>
        <dbReference type="Proteomes" id="UP000886523"/>
    </source>
</evidence>
<proteinExistence type="predicted"/>
<keyword evidence="2" id="KW-1185">Reference proteome</keyword>
<dbReference type="Proteomes" id="UP000886523">
    <property type="component" value="Unassembled WGS sequence"/>
</dbReference>
<dbReference type="AlphaFoldDB" id="A0A9P6E0H3"/>
<accession>A0A9P6E0H3</accession>
<protein>
    <submittedName>
        <fullName evidence="1">Uncharacterized protein</fullName>
    </submittedName>
</protein>
<gene>
    <name evidence="1" type="ORF">BS47DRAFT_1359825</name>
</gene>
<comment type="caution">
    <text evidence="1">The sequence shown here is derived from an EMBL/GenBank/DDBJ whole genome shotgun (WGS) entry which is preliminary data.</text>
</comment>
<sequence>MQDHTCTAPKPMQQWAEYGTTHPLQQVPPCMKPDLTRMWVKYSTTHPPEWVPPCAKICPMRVWMKPPCSAYVRSSQKFRGSSPMQCYHTHGDYLYWHGRHYGSFIIGLLSGPNTHNPTKRTWENNDPPTKRIPNGTKCVVILSLSSGPNTCDPAERTWENDNPPTK</sequence>
<organism evidence="1 2">
    <name type="scientific">Hydnum rufescens UP504</name>
    <dbReference type="NCBI Taxonomy" id="1448309"/>
    <lineage>
        <taxon>Eukaryota</taxon>
        <taxon>Fungi</taxon>
        <taxon>Dikarya</taxon>
        <taxon>Basidiomycota</taxon>
        <taxon>Agaricomycotina</taxon>
        <taxon>Agaricomycetes</taxon>
        <taxon>Cantharellales</taxon>
        <taxon>Hydnaceae</taxon>
        <taxon>Hydnum</taxon>
    </lineage>
</organism>
<reference evidence="1" key="1">
    <citation type="journal article" date="2020" name="Nat. Commun.">
        <title>Large-scale genome sequencing of mycorrhizal fungi provides insights into the early evolution of symbiotic traits.</title>
        <authorList>
            <person name="Miyauchi S."/>
            <person name="Kiss E."/>
            <person name="Kuo A."/>
            <person name="Drula E."/>
            <person name="Kohler A."/>
            <person name="Sanchez-Garcia M."/>
            <person name="Morin E."/>
            <person name="Andreopoulos B."/>
            <person name="Barry K.W."/>
            <person name="Bonito G."/>
            <person name="Buee M."/>
            <person name="Carver A."/>
            <person name="Chen C."/>
            <person name="Cichocki N."/>
            <person name="Clum A."/>
            <person name="Culley D."/>
            <person name="Crous P.W."/>
            <person name="Fauchery L."/>
            <person name="Girlanda M."/>
            <person name="Hayes R.D."/>
            <person name="Keri Z."/>
            <person name="LaButti K."/>
            <person name="Lipzen A."/>
            <person name="Lombard V."/>
            <person name="Magnuson J."/>
            <person name="Maillard F."/>
            <person name="Murat C."/>
            <person name="Nolan M."/>
            <person name="Ohm R.A."/>
            <person name="Pangilinan J."/>
            <person name="Pereira M.F."/>
            <person name="Perotto S."/>
            <person name="Peter M."/>
            <person name="Pfister S."/>
            <person name="Riley R."/>
            <person name="Sitrit Y."/>
            <person name="Stielow J.B."/>
            <person name="Szollosi G."/>
            <person name="Zifcakova L."/>
            <person name="Stursova M."/>
            <person name="Spatafora J.W."/>
            <person name="Tedersoo L."/>
            <person name="Vaario L.M."/>
            <person name="Yamada A."/>
            <person name="Yan M."/>
            <person name="Wang P."/>
            <person name="Xu J."/>
            <person name="Bruns T."/>
            <person name="Baldrian P."/>
            <person name="Vilgalys R."/>
            <person name="Dunand C."/>
            <person name="Henrissat B."/>
            <person name="Grigoriev I.V."/>
            <person name="Hibbett D."/>
            <person name="Nagy L.G."/>
            <person name="Martin F.M."/>
        </authorList>
    </citation>
    <scope>NUCLEOTIDE SEQUENCE</scope>
    <source>
        <strain evidence="1">UP504</strain>
    </source>
</reference>
<name>A0A9P6E0H3_9AGAM</name>
<dbReference type="EMBL" id="MU128934">
    <property type="protein sequence ID" value="KAF9517045.1"/>
    <property type="molecule type" value="Genomic_DNA"/>
</dbReference>
<evidence type="ECO:0000313" key="1">
    <source>
        <dbReference type="EMBL" id="KAF9517045.1"/>
    </source>
</evidence>